<name>A0ABM8Q9C4_9BACT</name>
<dbReference type="EMBL" id="CAJHOF010000016">
    <property type="protein sequence ID" value="CAD7289439.1"/>
    <property type="molecule type" value="Genomic_DNA"/>
</dbReference>
<dbReference type="Pfam" id="PF02367">
    <property type="entry name" value="TsaE"/>
    <property type="match status" value="1"/>
</dbReference>
<evidence type="ECO:0000256" key="7">
    <source>
        <dbReference type="ARBA" id="ARBA00022741"/>
    </source>
</evidence>
<dbReference type="InterPro" id="IPR003442">
    <property type="entry name" value="T6A_TsaE"/>
</dbReference>
<keyword evidence="8" id="KW-0067">ATP-binding</keyword>
<evidence type="ECO:0000313" key="12">
    <source>
        <dbReference type="Proteomes" id="UP000789803"/>
    </source>
</evidence>
<evidence type="ECO:0000256" key="3">
    <source>
        <dbReference type="ARBA" id="ARBA00019010"/>
    </source>
</evidence>
<evidence type="ECO:0000256" key="10">
    <source>
        <dbReference type="ARBA" id="ARBA00032441"/>
    </source>
</evidence>
<keyword evidence="6" id="KW-0479">Metal-binding</keyword>
<evidence type="ECO:0000256" key="1">
    <source>
        <dbReference type="ARBA" id="ARBA00004496"/>
    </source>
</evidence>
<dbReference type="Proteomes" id="UP000789803">
    <property type="component" value="Unassembled WGS sequence"/>
</dbReference>
<comment type="caution">
    <text evidence="11">The sequence shown here is derived from an EMBL/GenBank/DDBJ whole genome shotgun (WGS) entry which is preliminary data.</text>
</comment>
<keyword evidence="4" id="KW-0963">Cytoplasm</keyword>
<keyword evidence="9" id="KW-0460">Magnesium</keyword>
<keyword evidence="5" id="KW-0819">tRNA processing</keyword>
<comment type="similarity">
    <text evidence="2">Belongs to the TsaE family.</text>
</comment>
<dbReference type="NCBIfam" id="TIGR00150">
    <property type="entry name" value="T6A_YjeE"/>
    <property type="match status" value="1"/>
</dbReference>
<keyword evidence="12" id="KW-1185">Reference proteome</keyword>
<gene>
    <name evidence="11" type="ORF">LMG7974_01528</name>
</gene>
<evidence type="ECO:0000256" key="8">
    <source>
        <dbReference type="ARBA" id="ARBA00022840"/>
    </source>
</evidence>
<accession>A0ABM8Q9C4</accession>
<dbReference type="RefSeq" id="WP_229933315.1">
    <property type="nucleotide sequence ID" value="NZ_CAJHOF010000016.1"/>
</dbReference>
<evidence type="ECO:0000256" key="5">
    <source>
        <dbReference type="ARBA" id="ARBA00022694"/>
    </source>
</evidence>
<dbReference type="InterPro" id="IPR027417">
    <property type="entry name" value="P-loop_NTPase"/>
</dbReference>
<dbReference type="Gene3D" id="3.40.50.300">
    <property type="entry name" value="P-loop containing nucleotide triphosphate hydrolases"/>
    <property type="match status" value="1"/>
</dbReference>
<comment type="subcellular location">
    <subcellularLocation>
        <location evidence="1">Cytoplasm</location>
    </subcellularLocation>
</comment>
<evidence type="ECO:0000256" key="2">
    <source>
        <dbReference type="ARBA" id="ARBA00007599"/>
    </source>
</evidence>
<dbReference type="PANTHER" id="PTHR33540:SF2">
    <property type="entry name" value="TRNA THREONYLCARBAMOYLADENOSINE BIOSYNTHESIS PROTEIN TSAE"/>
    <property type="match status" value="1"/>
</dbReference>
<dbReference type="PANTHER" id="PTHR33540">
    <property type="entry name" value="TRNA THREONYLCARBAMOYLADENOSINE BIOSYNTHESIS PROTEIN TSAE"/>
    <property type="match status" value="1"/>
</dbReference>
<keyword evidence="7" id="KW-0547">Nucleotide-binding</keyword>
<reference evidence="11 12" key="1">
    <citation type="submission" date="2020-11" db="EMBL/GenBank/DDBJ databases">
        <authorList>
            <person name="Peeters C."/>
        </authorList>
    </citation>
    <scope>NUCLEOTIDE SEQUENCE [LARGE SCALE GENOMIC DNA]</scope>
    <source>
        <strain evidence="11 12">LMG 7974</strain>
    </source>
</reference>
<proteinExistence type="inferred from homology"/>
<evidence type="ECO:0000256" key="4">
    <source>
        <dbReference type="ARBA" id="ARBA00022490"/>
    </source>
</evidence>
<sequence length="135" mass="15467">MKFTLGLDELDVLVKHLPKDGIILLVGDLASGKTTLTKHIVSHHKIDQNVTSPTFSIMQTYIGENFTIYHYDIYQNGLDGMIKNGLIENLFQDGLHIVEWGDERLERLLKKYELPYTKIIITQTDDARTYEVESA</sequence>
<evidence type="ECO:0000313" key="11">
    <source>
        <dbReference type="EMBL" id="CAD7289439.1"/>
    </source>
</evidence>
<evidence type="ECO:0000256" key="9">
    <source>
        <dbReference type="ARBA" id="ARBA00022842"/>
    </source>
</evidence>
<organism evidence="11 12">
    <name type="scientific">Campylobacter majalis</name>
    <dbReference type="NCBI Taxonomy" id="2790656"/>
    <lineage>
        <taxon>Bacteria</taxon>
        <taxon>Pseudomonadati</taxon>
        <taxon>Campylobacterota</taxon>
        <taxon>Epsilonproteobacteria</taxon>
        <taxon>Campylobacterales</taxon>
        <taxon>Campylobacteraceae</taxon>
        <taxon>Campylobacter</taxon>
    </lineage>
</organism>
<dbReference type="SUPFAM" id="SSF52540">
    <property type="entry name" value="P-loop containing nucleoside triphosphate hydrolases"/>
    <property type="match status" value="1"/>
</dbReference>
<protein>
    <recommendedName>
        <fullName evidence="3">tRNA threonylcarbamoyladenosine biosynthesis protein TsaE</fullName>
    </recommendedName>
    <alternativeName>
        <fullName evidence="10">t(6)A37 threonylcarbamoyladenosine biosynthesis protein TsaE</fullName>
    </alternativeName>
</protein>
<evidence type="ECO:0000256" key="6">
    <source>
        <dbReference type="ARBA" id="ARBA00022723"/>
    </source>
</evidence>